<dbReference type="Proteomes" id="UP000499080">
    <property type="component" value="Unassembled WGS sequence"/>
</dbReference>
<reference evidence="1 2" key="1">
    <citation type="journal article" date="2019" name="Sci. Rep.">
        <title>Orb-weaving spider Araneus ventricosus genome elucidates the spidroin gene catalogue.</title>
        <authorList>
            <person name="Kono N."/>
            <person name="Nakamura H."/>
            <person name="Ohtoshi R."/>
            <person name="Moran D.A.P."/>
            <person name="Shinohara A."/>
            <person name="Yoshida Y."/>
            <person name="Fujiwara M."/>
            <person name="Mori M."/>
            <person name="Tomita M."/>
            <person name="Arakawa K."/>
        </authorList>
    </citation>
    <scope>NUCLEOTIDE SEQUENCE [LARGE SCALE GENOMIC DNA]</scope>
</reference>
<dbReference type="AlphaFoldDB" id="A0A4Y2DRE8"/>
<comment type="caution">
    <text evidence="1">The sequence shown here is derived from an EMBL/GenBank/DDBJ whole genome shotgun (WGS) entry which is preliminary data.</text>
</comment>
<evidence type="ECO:0000313" key="2">
    <source>
        <dbReference type="Proteomes" id="UP000499080"/>
    </source>
</evidence>
<accession>A0A4Y2DRE8</accession>
<sequence length="132" mass="15462">MQTRDLDSTYHRYFQRKIETFTEANPPQCHPPKNIPNHPISSFYLLIEYDHLRCHRFSCQIPFCKVYISGQGRGLGNNQPRRKERTLHWLPSHRLPGRTPFFRVIPSLSQVMPERAHSGVLSEFQSLQSSSV</sequence>
<dbReference type="EMBL" id="BGPR01000402">
    <property type="protein sequence ID" value="GBM18344.1"/>
    <property type="molecule type" value="Genomic_DNA"/>
</dbReference>
<organism evidence="1 2">
    <name type="scientific">Araneus ventricosus</name>
    <name type="common">Orbweaver spider</name>
    <name type="synonym">Epeira ventricosa</name>
    <dbReference type="NCBI Taxonomy" id="182803"/>
    <lineage>
        <taxon>Eukaryota</taxon>
        <taxon>Metazoa</taxon>
        <taxon>Ecdysozoa</taxon>
        <taxon>Arthropoda</taxon>
        <taxon>Chelicerata</taxon>
        <taxon>Arachnida</taxon>
        <taxon>Araneae</taxon>
        <taxon>Araneomorphae</taxon>
        <taxon>Entelegynae</taxon>
        <taxon>Araneoidea</taxon>
        <taxon>Araneidae</taxon>
        <taxon>Araneus</taxon>
    </lineage>
</organism>
<evidence type="ECO:0000313" key="1">
    <source>
        <dbReference type="EMBL" id="GBM18344.1"/>
    </source>
</evidence>
<name>A0A4Y2DRE8_ARAVE</name>
<gene>
    <name evidence="1" type="ORF">AVEN_127798_1</name>
</gene>
<protein>
    <submittedName>
        <fullName evidence="1">Uncharacterized protein</fullName>
    </submittedName>
</protein>
<keyword evidence="2" id="KW-1185">Reference proteome</keyword>
<proteinExistence type="predicted"/>